<dbReference type="Proteomes" id="UP000014400">
    <property type="component" value="Unassembled WGS sequence"/>
</dbReference>
<dbReference type="Gene3D" id="3.10.129.10">
    <property type="entry name" value="Hotdog Thioesterase"/>
    <property type="match status" value="1"/>
</dbReference>
<dbReference type="SUPFAM" id="SSF54637">
    <property type="entry name" value="Thioesterase/thiol ester dehydrase-isomerase"/>
    <property type="match status" value="1"/>
</dbReference>
<dbReference type="PATRIC" id="fig|1203554.3.peg.2534"/>
<evidence type="ECO:0000259" key="3">
    <source>
        <dbReference type="Pfam" id="PF01643"/>
    </source>
</evidence>
<dbReference type="GO" id="GO:0006633">
    <property type="term" value="P:fatty acid biosynthetic process"/>
    <property type="evidence" value="ECO:0007669"/>
    <property type="project" value="InterPro"/>
</dbReference>
<organism evidence="4 5">
    <name type="scientific">Sutterella wadsworthensis HGA0223</name>
    <dbReference type="NCBI Taxonomy" id="1203554"/>
    <lineage>
        <taxon>Bacteria</taxon>
        <taxon>Pseudomonadati</taxon>
        <taxon>Pseudomonadota</taxon>
        <taxon>Betaproteobacteria</taxon>
        <taxon>Burkholderiales</taxon>
        <taxon>Sutterellaceae</taxon>
        <taxon>Sutterella</taxon>
    </lineage>
</organism>
<keyword evidence="5" id="KW-1185">Reference proteome</keyword>
<keyword evidence="2 4" id="KW-0378">Hydrolase</keyword>
<comment type="caution">
    <text evidence="4">The sequence shown here is derived from an EMBL/GenBank/DDBJ whole genome shotgun (WGS) entry which is preliminary data.</text>
</comment>
<dbReference type="EMBL" id="ATCF01000039">
    <property type="protein sequence ID" value="EPD97405.1"/>
    <property type="molecule type" value="Genomic_DNA"/>
</dbReference>
<accession>S3BDJ3</accession>
<dbReference type="InterPro" id="IPR002864">
    <property type="entry name" value="Acyl-ACP_thioesterase_NHD"/>
</dbReference>
<protein>
    <submittedName>
        <fullName evidence="4">YbgC/YbaW family acyl-CoA thioester hydrolase</fullName>
    </submittedName>
</protein>
<evidence type="ECO:0000256" key="2">
    <source>
        <dbReference type="ARBA" id="ARBA00022801"/>
    </source>
</evidence>
<dbReference type="Pfam" id="PF01643">
    <property type="entry name" value="Acyl-ACP_TE"/>
    <property type="match status" value="1"/>
</dbReference>
<dbReference type="AlphaFoldDB" id="S3BDJ3"/>
<evidence type="ECO:0000313" key="5">
    <source>
        <dbReference type="Proteomes" id="UP000014400"/>
    </source>
</evidence>
<reference evidence="4 5" key="1">
    <citation type="submission" date="2013-04" db="EMBL/GenBank/DDBJ databases">
        <title>The Genome Sequence of Sutterella wadsworthensis HGA0223.</title>
        <authorList>
            <consortium name="The Broad Institute Genomics Platform"/>
            <person name="Earl A."/>
            <person name="Ward D."/>
            <person name="Feldgarden M."/>
            <person name="Gevers D."/>
            <person name="Schmidt T.M."/>
            <person name="Dover J."/>
            <person name="Dai D."/>
            <person name="Walker B."/>
            <person name="Young S."/>
            <person name="Zeng Q."/>
            <person name="Gargeya S."/>
            <person name="Fitzgerald M."/>
            <person name="Haas B."/>
            <person name="Abouelleil A."/>
            <person name="Allen A.W."/>
            <person name="Alvarado L."/>
            <person name="Arachchi H.M."/>
            <person name="Berlin A.M."/>
            <person name="Chapman S.B."/>
            <person name="Gainer-Dewar J."/>
            <person name="Goldberg J."/>
            <person name="Griggs A."/>
            <person name="Gujja S."/>
            <person name="Hansen M."/>
            <person name="Howarth C."/>
            <person name="Imamovic A."/>
            <person name="Ireland A."/>
            <person name="Larimer J."/>
            <person name="McCowan C."/>
            <person name="Murphy C."/>
            <person name="Pearson M."/>
            <person name="Poon T.W."/>
            <person name="Priest M."/>
            <person name="Roberts A."/>
            <person name="Saif S."/>
            <person name="Shea T."/>
            <person name="Sisk P."/>
            <person name="Sykes S."/>
            <person name="Wortman J."/>
            <person name="Nusbaum C."/>
            <person name="Birren B."/>
        </authorList>
    </citation>
    <scope>NUCLEOTIDE SEQUENCE [LARGE SCALE GENOMIC DNA]</scope>
    <source>
        <strain evidence="4 5">HGA0223</strain>
    </source>
</reference>
<sequence length="164" mass="18933">MTDQRRIYQEVFTVADASIDVQGHVNNREYLRWMEGVATRHAALLGWDFETLKVRNRSWVAREHWIEYLQPCFAGDELTITTWVQSLRGPASLRRYVMQREGMPVMAGATEWVFIDLARRRPAFLDLDIEATFTLIEPGNAELKALGVDRSPRWKPAPSLLGED</sequence>
<dbReference type="PANTHER" id="PTHR31793">
    <property type="entry name" value="4-HYDROXYBENZOYL-COA THIOESTERASE FAMILY MEMBER"/>
    <property type="match status" value="1"/>
</dbReference>
<dbReference type="PANTHER" id="PTHR31793:SF27">
    <property type="entry name" value="NOVEL THIOESTERASE SUPERFAMILY DOMAIN AND SAPOSIN A-TYPE DOMAIN CONTAINING PROTEIN (0610012H03RIK)"/>
    <property type="match status" value="1"/>
</dbReference>
<dbReference type="InterPro" id="IPR029069">
    <property type="entry name" value="HotDog_dom_sf"/>
</dbReference>
<dbReference type="CDD" id="cd00586">
    <property type="entry name" value="4HBT"/>
    <property type="match status" value="1"/>
</dbReference>
<dbReference type="InterPro" id="IPR050563">
    <property type="entry name" value="4-hydroxybenzoyl-CoA_TE"/>
</dbReference>
<dbReference type="HOGENOM" id="CLU_101141_4_1_4"/>
<name>S3BDJ3_9BURK</name>
<evidence type="ECO:0000256" key="1">
    <source>
        <dbReference type="ARBA" id="ARBA00005953"/>
    </source>
</evidence>
<dbReference type="GO" id="GO:0047617">
    <property type="term" value="F:fatty acyl-CoA hydrolase activity"/>
    <property type="evidence" value="ECO:0007669"/>
    <property type="project" value="TreeGrafter"/>
</dbReference>
<feature type="domain" description="Acyl-ACP thioesterase N-terminal hotdog" evidence="3">
    <location>
        <begin position="7"/>
        <end position="129"/>
    </location>
</feature>
<proteinExistence type="inferred from homology"/>
<evidence type="ECO:0000313" key="4">
    <source>
        <dbReference type="EMBL" id="EPD97405.1"/>
    </source>
</evidence>
<dbReference type="eggNOG" id="COG0824">
    <property type="taxonomic scope" value="Bacteria"/>
</dbReference>
<dbReference type="RefSeq" id="WP_016475370.1">
    <property type="nucleotide sequence ID" value="NZ_KE150482.1"/>
</dbReference>
<comment type="similarity">
    <text evidence="1">Belongs to the 4-hydroxybenzoyl-CoA thioesterase family.</text>
</comment>
<gene>
    <name evidence="4" type="ORF">HMPREF1476_02457</name>
</gene>
<dbReference type="STRING" id="1203554.HMPREF1476_02457"/>